<evidence type="ECO:0000259" key="8">
    <source>
        <dbReference type="PROSITE" id="PS50928"/>
    </source>
</evidence>
<keyword evidence="3" id="KW-1003">Cell membrane</keyword>
<protein>
    <submittedName>
        <fullName evidence="9">ABC transporter, permease protein</fullName>
    </submittedName>
</protein>
<dbReference type="PROSITE" id="PS50928">
    <property type="entry name" value="ABC_TM1"/>
    <property type="match status" value="1"/>
</dbReference>
<comment type="caution">
    <text evidence="9">The sequence shown here is derived from an EMBL/GenBank/DDBJ whole genome shotgun (WGS) entry which is preliminary data.</text>
</comment>
<dbReference type="STRING" id="888064.HMPREF9088_0392"/>
<keyword evidence="4 7" id="KW-0812">Transmembrane</keyword>
<evidence type="ECO:0000256" key="7">
    <source>
        <dbReference type="RuleBase" id="RU363032"/>
    </source>
</evidence>
<proteinExistence type="inferred from homology"/>
<gene>
    <name evidence="9" type="ORF">HMPREF9088_0392</name>
</gene>
<evidence type="ECO:0000256" key="5">
    <source>
        <dbReference type="ARBA" id="ARBA00022989"/>
    </source>
</evidence>
<sequence>MILEFGTKGGVRMEMTNMFKTVSRKKLEELEHLSQLQGTAQNEDGYLKTLVKRFFRDKLAVASLILFILFIVIAVFASAISPYDPTKTVGYFEAAPSAKNLLGTDEVGRDVLSRLIYGTRVSLIVGVLSVIIYAVIGTTLGLLSGFLGGIWDTTIMRITEVFMSFPYFMVILVIVSLIGPSIWTVTFVIGLLGWPMICRLVRGEVMKLKNADYVQAAIASGYTTFQIMFKHIFPNILTLILVNMTFGVATSIITEASLSFLGVGVQPPTSSWGNMMSNAQSLNVLQNQYWRWLPAGIMVLLTVLSINFIGDGLRKAIEGDMK</sequence>
<dbReference type="Proteomes" id="UP000010296">
    <property type="component" value="Unassembled WGS sequence"/>
</dbReference>
<name>E6LDF2_ENTI1</name>
<dbReference type="CDD" id="cd06261">
    <property type="entry name" value="TM_PBP2"/>
    <property type="match status" value="1"/>
</dbReference>
<organism evidence="9 10">
    <name type="scientific">Enterococcus italicus (strain DSM 15952 / CCUG 50447 / LMG 22039 / TP 1.5)</name>
    <dbReference type="NCBI Taxonomy" id="888064"/>
    <lineage>
        <taxon>Bacteria</taxon>
        <taxon>Bacillati</taxon>
        <taxon>Bacillota</taxon>
        <taxon>Bacilli</taxon>
        <taxon>Lactobacillales</taxon>
        <taxon>Enterococcaceae</taxon>
        <taxon>Enterococcus</taxon>
    </lineage>
</organism>
<keyword evidence="10" id="KW-1185">Reference proteome</keyword>
<dbReference type="Gene3D" id="1.10.3720.10">
    <property type="entry name" value="MetI-like"/>
    <property type="match status" value="1"/>
</dbReference>
<comment type="subcellular location">
    <subcellularLocation>
        <location evidence="1 7">Cell membrane</location>
        <topology evidence="1 7">Multi-pass membrane protein</topology>
    </subcellularLocation>
</comment>
<evidence type="ECO:0000256" key="2">
    <source>
        <dbReference type="ARBA" id="ARBA00022448"/>
    </source>
</evidence>
<dbReference type="GO" id="GO:0055085">
    <property type="term" value="P:transmembrane transport"/>
    <property type="evidence" value="ECO:0007669"/>
    <property type="project" value="InterPro"/>
</dbReference>
<feature type="transmembrane region" description="Helical" evidence="7">
    <location>
        <begin position="59"/>
        <end position="80"/>
    </location>
</feature>
<dbReference type="PANTHER" id="PTHR43386:SF1">
    <property type="entry name" value="D,D-DIPEPTIDE TRANSPORT SYSTEM PERMEASE PROTEIN DDPC-RELATED"/>
    <property type="match status" value="1"/>
</dbReference>
<keyword evidence="5 7" id="KW-1133">Transmembrane helix</keyword>
<feature type="transmembrane region" description="Helical" evidence="7">
    <location>
        <begin position="292"/>
        <end position="313"/>
    </location>
</feature>
<dbReference type="InterPro" id="IPR025966">
    <property type="entry name" value="OppC_N"/>
</dbReference>
<dbReference type="AlphaFoldDB" id="E6LDF2"/>
<dbReference type="HOGENOM" id="CLU_028518_1_2_9"/>
<feature type="transmembrane region" description="Helical" evidence="7">
    <location>
        <begin position="181"/>
        <end position="201"/>
    </location>
</feature>
<dbReference type="PANTHER" id="PTHR43386">
    <property type="entry name" value="OLIGOPEPTIDE TRANSPORT SYSTEM PERMEASE PROTEIN APPC"/>
    <property type="match status" value="1"/>
</dbReference>
<evidence type="ECO:0000313" key="10">
    <source>
        <dbReference type="Proteomes" id="UP000010296"/>
    </source>
</evidence>
<feature type="transmembrane region" description="Helical" evidence="7">
    <location>
        <begin position="121"/>
        <end position="143"/>
    </location>
</feature>
<comment type="similarity">
    <text evidence="7">Belongs to the binding-protein-dependent transport system permease family.</text>
</comment>
<evidence type="ECO:0000256" key="6">
    <source>
        <dbReference type="ARBA" id="ARBA00023136"/>
    </source>
</evidence>
<dbReference type="InterPro" id="IPR035906">
    <property type="entry name" value="MetI-like_sf"/>
</dbReference>
<dbReference type="SUPFAM" id="SSF161098">
    <property type="entry name" value="MetI-like"/>
    <property type="match status" value="1"/>
</dbReference>
<evidence type="ECO:0000313" key="9">
    <source>
        <dbReference type="EMBL" id="EFU74826.1"/>
    </source>
</evidence>
<reference evidence="9 10" key="1">
    <citation type="submission" date="2010-12" db="EMBL/GenBank/DDBJ databases">
        <authorList>
            <person name="Muzny D."/>
            <person name="Qin X."/>
            <person name="Deng J."/>
            <person name="Jiang H."/>
            <person name="Liu Y."/>
            <person name="Qu J."/>
            <person name="Song X.-Z."/>
            <person name="Zhang L."/>
            <person name="Thornton R."/>
            <person name="Coyle M."/>
            <person name="Francisco L."/>
            <person name="Jackson L."/>
            <person name="Javaid M."/>
            <person name="Korchina V."/>
            <person name="Kovar C."/>
            <person name="Mata R."/>
            <person name="Mathew T."/>
            <person name="Ngo R."/>
            <person name="Nguyen L."/>
            <person name="Nguyen N."/>
            <person name="Okwuonu G."/>
            <person name="Ongeri F."/>
            <person name="Pham C."/>
            <person name="Simmons D."/>
            <person name="Wilczek-Boney K."/>
            <person name="Hale W."/>
            <person name="Jakkamsetti A."/>
            <person name="Pham P."/>
            <person name="Ruth R."/>
            <person name="San Lucas F."/>
            <person name="Warren J."/>
            <person name="Zhang J."/>
            <person name="Zhao Z."/>
            <person name="Zhou C."/>
            <person name="Zhu D."/>
            <person name="Lee S."/>
            <person name="Bess C."/>
            <person name="Blankenburg K."/>
            <person name="Forbes L."/>
            <person name="Fu Q."/>
            <person name="Gubbala S."/>
            <person name="Hirani K."/>
            <person name="Jayaseelan J.C."/>
            <person name="Lara F."/>
            <person name="Munidasa M."/>
            <person name="Palculict T."/>
            <person name="Patil S."/>
            <person name="Pu L.-L."/>
            <person name="Saada N."/>
            <person name="Tang L."/>
            <person name="Weissenberger G."/>
            <person name="Zhu Y."/>
            <person name="Hemphill L."/>
            <person name="Shang Y."/>
            <person name="Youmans B."/>
            <person name="Ayvaz T."/>
            <person name="Ross M."/>
            <person name="Santibanez J."/>
            <person name="Aqrawi P."/>
            <person name="Gross S."/>
            <person name="Joshi V."/>
            <person name="Fowler G."/>
            <person name="Nazareth L."/>
            <person name="Reid J."/>
            <person name="Worley K."/>
            <person name="Petrosino J."/>
            <person name="Highlander S."/>
            <person name="Gibbs R."/>
        </authorList>
    </citation>
    <scope>NUCLEOTIDE SEQUENCE [LARGE SCALE GENOMIC DNA]</scope>
    <source>
        <strain evidence="10">DSM 15952 / CCUG 50447 / LMG 22039 / TP 1.5</strain>
    </source>
</reference>
<keyword evidence="2 7" id="KW-0813">Transport</keyword>
<dbReference type="Pfam" id="PF00528">
    <property type="entry name" value="BPD_transp_1"/>
    <property type="match status" value="1"/>
</dbReference>
<keyword evidence="6 7" id="KW-0472">Membrane</keyword>
<dbReference type="Pfam" id="PF12911">
    <property type="entry name" value="OppC_N"/>
    <property type="match status" value="1"/>
</dbReference>
<dbReference type="InterPro" id="IPR050366">
    <property type="entry name" value="BP-dependent_transpt_permease"/>
</dbReference>
<dbReference type="eggNOG" id="COG1173">
    <property type="taxonomic scope" value="Bacteria"/>
</dbReference>
<feature type="transmembrane region" description="Helical" evidence="7">
    <location>
        <begin position="155"/>
        <end position="175"/>
    </location>
</feature>
<accession>E6LDF2</accession>
<dbReference type="InterPro" id="IPR000515">
    <property type="entry name" value="MetI-like"/>
</dbReference>
<evidence type="ECO:0000256" key="1">
    <source>
        <dbReference type="ARBA" id="ARBA00004651"/>
    </source>
</evidence>
<dbReference type="EMBL" id="AEPV01000012">
    <property type="protein sequence ID" value="EFU74826.1"/>
    <property type="molecule type" value="Genomic_DNA"/>
</dbReference>
<evidence type="ECO:0000256" key="3">
    <source>
        <dbReference type="ARBA" id="ARBA00022475"/>
    </source>
</evidence>
<feature type="domain" description="ABC transmembrane type-1" evidence="8">
    <location>
        <begin position="119"/>
        <end position="310"/>
    </location>
</feature>
<feature type="transmembrane region" description="Helical" evidence="7">
    <location>
        <begin position="232"/>
        <end position="253"/>
    </location>
</feature>
<dbReference type="GO" id="GO:0005886">
    <property type="term" value="C:plasma membrane"/>
    <property type="evidence" value="ECO:0007669"/>
    <property type="project" value="UniProtKB-SubCell"/>
</dbReference>
<evidence type="ECO:0000256" key="4">
    <source>
        <dbReference type="ARBA" id="ARBA00022692"/>
    </source>
</evidence>